<dbReference type="KEGG" id="samy:DB32_008912"/>
<feature type="region of interest" description="Disordered" evidence="1">
    <location>
        <begin position="1"/>
        <end position="74"/>
    </location>
</feature>
<organism evidence="2 3">
    <name type="scientific">Sandaracinus amylolyticus</name>
    <dbReference type="NCBI Taxonomy" id="927083"/>
    <lineage>
        <taxon>Bacteria</taxon>
        <taxon>Pseudomonadati</taxon>
        <taxon>Myxococcota</taxon>
        <taxon>Polyangia</taxon>
        <taxon>Polyangiales</taxon>
        <taxon>Sandaracinaceae</taxon>
        <taxon>Sandaracinus</taxon>
    </lineage>
</organism>
<accession>A0A0F6YNC5</accession>
<dbReference type="STRING" id="927083.DB32_008912"/>
<dbReference type="InterPro" id="IPR011050">
    <property type="entry name" value="Pectin_lyase_fold/virulence"/>
</dbReference>
<dbReference type="InterPro" id="IPR012334">
    <property type="entry name" value="Pectin_lyas_fold"/>
</dbReference>
<dbReference type="EMBL" id="CP011125">
    <property type="protein sequence ID" value="AKF11763.1"/>
    <property type="molecule type" value="Genomic_DNA"/>
</dbReference>
<name>A0A0F6YNC5_9BACT</name>
<keyword evidence="3" id="KW-1185">Reference proteome</keyword>
<reference evidence="2 3" key="1">
    <citation type="submission" date="2015-03" db="EMBL/GenBank/DDBJ databases">
        <title>Genome assembly of Sandaracinus amylolyticus DSM 53668.</title>
        <authorList>
            <person name="Sharma G."/>
            <person name="Subramanian S."/>
        </authorList>
    </citation>
    <scope>NUCLEOTIDE SEQUENCE [LARGE SCALE GENOMIC DNA]</scope>
    <source>
        <strain evidence="2 3">DSM 53668</strain>
    </source>
</reference>
<evidence type="ECO:0008006" key="4">
    <source>
        <dbReference type="Google" id="ProtNLM"/>
    </source>
</evidence>
<dbReference type="Proteomes" id="UP000034883">
    <property type="component" value="Chromosome"/>
</dbReference>
<evidence type="ECO:0000313" key="2">
    <source>
        <dbReference type="EMBL" id="AKF11763.1"/>
    </source>
</evidence>
<dbReference type="SUPFAM" id="SSF51126">
    <property type="entry name" value="Pectin lyase-like"/>
    <property type="match status" value="1"/>
</dbReference>
<evidence type="ECO:0000313" key="3">
    <source>
        <dbReference type="Proteomes" id="UP000034883"/>
    </source>
</evidence>
<sequence>MLACGDDGATTELDASAPRDASTRADASSSEPDASPSPPDGATRDEDGGTTPGPTLPAFCDALPPADRSGTWQSSRVFYGDDGRLEYASDAQGNRVPDFGYAGYRYGGVALPEVPEVERVAPGDGDDTARIQAAIDEVAVRPLAERGAVVLEAGTYEIAGTLRIEESGIVLRGAGDGSDAASDTILRATGDTPHQRTVIVVGSGASNAWSRLRSGSTVDVTTERVLVGARTIEVEDASGLAVGDPVLLRRPSTSAWIGALGGGGGSSAWTAGEIDLVHLRYVHAIDGRDVTLDVPVFDTLDRAHGVSTLSVIEGPDVAREVGVESLRIDIQTAGGEDEDHAWSAIGVVGAEDAWVRDVTALHFGFAGVRVTASTRVTVRDVRAIEPVAIVTGSRMYNFAVERGAQQVLFEDVEAQGGRHHFVSNGIAEVSGVVFLRGRSSGARASSEGHRRWSQGLLFDSIVETAPATQIVVGLYNRGDYGTLHGWSSVHSVLWRYDVGGRRAVVQRPPLGQNYAIGTVGTVTGDGPFDGPAGHFERDEGTLLPGSLYEAQLCDRLRREAI</sequence>
<dbReference type="AlphaFoldDB" id="A0A0F6YNC5"/>
<gene>
    <name evidence="2" type="ORF">DB32_008912</name>
</gene>
<proteinExistence type="predicted"/>
<protein>
    <recommendedName>
        <fullName evidence="4">Pectate lyase superfamily protein domain-containing protein</fullName>
    </recommendedName>
</protein>
<feature type="compositionally biased region" description="Low complexity" evidence="1">
    <location>
        <begin position="14"/>
        <end position="34"/>
    </location>
</feature>
<evidence type="ECO:0000256" key="1">
    <source>
        <dbReference type="SAM" id="MobiDB-lite"/>
    </source>
</evidence>
<dbReference type="Gene3D" id="2.160.20.10">
    <property type="entry name" value="Single-stranded right-handed beta-helix, Pectin lyase-like"/>
    <property type="match status" value="1"/>
</dbReference>